<dbReference type="AlphaFoldDB" id="A0A7K3WQX5"/>
<evidence type="ECO:0008006" key="4">
    <source>
        <dbReference type="Google" id="ProtNLM"/>
    </source>
</evidence>
<evidence type="ECO:0000313" key="2">
    <source>
        <dbReference type="EMBL" id="NEN24083.1"/>
    </source>
</evidence>
<organism evidence="2 3">
    <name type="scientific">Cryomorpha ignava</name>
    <dbReference type="NCBI Taxonomy" id="101383"/>
    <lineage>
        <taxon>Bacteria</taxon>
        <taxon>Pseudomonadati</taxon>
        <taxon>Bacteroidota</taxon>
        <taxon>Flavobacteriia</taxon>
        <taxon>Flavobacteriales</taxon>
        <taxon>Cryomorphaceae</taxon>
        <taxon>Cryomorpha</taxon>
    </lineage>
</organism>
<evidence type="ECO:0000313" key="3">
    <source>
        <dbReference type="Proteomes" id="UP000486602"/>
    </source>
</evidence>
<sequence>MKFGRRLRLYIFGVLMGSVLVLFFFNDRLHILTDWLPGNRVLTVLQNSEPLITDKALCQLACFDLDTADVRLAKQKGDVRFKLSETHDEPKKYVVDSNLDPGKVRMTFSIADSLATLINVALPEKAVICECD</sequence>
<keyword evidence="1" id="KW-0472">Membrane</keyword>
<dbReference type="RefSeq" id="WP_163285478.1">
    <property type="nucleotide sequence ID" value="NZ_JAAGVY010000019.1"/>
</dbReference>
<comment type="caution">
    <text evidence="2">The sequence shown here is derived from an EMBL/GenBank/DDBJ whole genome shotgun (WGS) entry which is preliminary data.</text>
</comment>
<keyword evidence="3" id="KW-1185">Reference proteome</keyword>
<gene>
    <name evidence="2" type="ORF">G3O08_11285</name>
</gene>
<name>A0A7K3WQX5_9FLAO</name>
<feature type="transmembrane region" description="Helical" evidence="1">
    <location>
        <begin position="7"/>
        <end position="25"/>
    </location>
</feature>
<reference evidence="2 3" key="1">
    <citation type="submission" date="2020-02" db="EMBL/GenBank/DDBJ databases">
        <title>Out from the shadows clarifying the taxonomy of the family Cryomorphaceae and related taxa by utilizing the GTDB taxonomic framework.</title>
        <authorList>
            <person name="Bowman J.P."/>
        </authorList>
    </citation>
    <scope>NUCLEOTIDE SEQUENCE [LARGE SCALE GENOMIC DNA]</scope>
    <source>
        <strain evidence="2 3">QSSC 1-22</strain>
    </source>
</reference>
<dbReference type="Proteomes" id="UP000486602">
    <property type="component" value="Unassembled WGS sequence"/>
</dbReference>
<dbReference type="EMBL" id="JAAGVY010000019">
    <property type="protein sequence ID" value="NEN24083.1"/>
    <property type="molecule type" value="Genomic_DNA"/>
</dbReference>
<evidence type="ECO:0000256" key="1">
    <source>
        <dbReference type="SAM" id="Phobius"/>
    </source>
</evidence>
<protein>
    <recommendedName>
        <fullName evidence="4">DUF4258 domain-containing protein</fullName>
    </recommendedName>
</protein>
<keyword evidence="1" id="KW-1133">Transmembrane helix</keyword>
<proteinExistence type="predicted"/>
<accession>A0A7K3WQX5</accession>
<keyword evidence="1" id="KW-0812">Transmembrane</keyword>